<protein>
    <submittedName>
        <fullName evidence="1">Uncharacterized protein</fullName>
    </submittedName>
</protein>
<dbReference type="Proteomes" id="UP000440578">
    <property type="component" value="Unassembled WGS sequence"/>
</dbReference>
<comment type="caution">
    <text evidence="1">The sequence shown here is derived from an EMBL/GenBank/DDBJ whole genome shotgun (WGS) entry which is preliminary data.</text>
</comment>
<accession>A0A6A4XCQ0</accession>
<gene>
    <name evidence="1" type="ORF">FJT64_015705</name>
</gene>
<evidence type="ECO:0000313" key="2">
    <source>
        <dbReference type="Proteomes" id="UP000440578"/>
    </source>
</evidence>
<dbReference type="EMBL" id="VIIS01000072">
    <property type="protein sequence ID" value="KAF0313784.1"/>
    <property type="molecule type" value="Genomic_DNA"/>
</dbReference>
<keyword evidence="2" id="KW-1185">Reference proteome</keyword>
<name>A0A6A4XCQ0_AMPAM</name>
<evidence type="ECO:0000313" key="1">
    <source>
        <dbReference type="EMBL" id="KAF0313784.1"/>
    </source>
</evidence>
<sequence length="202" mass="22031">MPGMFPKTKKSKLDICTETAKFSAKLKHADVTHKTSVLKDSFEVRRICLTSNRNRKTGEEMKEIFPDMYSEAAVWTDLGMIMGLEEDVKEHVLHKIRHTAKKYAQTMINVEPADKDAMPRAPLAAVLAVCLLACSAYGSEPCTAVSCPPGQFCFRGSCVPLMVHGRSKPHPHHSGAGPATAAAPTLVLLPLLAATLLGRHRV</sequence>
<proteinExistence type="predicted"/>
<reference evidence="1 2" key="1">
    <citation type="submission" date="2019-07" db="EMBL/GenBank/DDBJ databases">
        <title>Draft genome assembly of a fouling barnacle, Amphibalanus amphitrite (Darwin, 1854): The first reference genome for Thecostraca.</title>
        <authorList>
            <person name="Kim W."/>
        </authorList>
    </citation>
    <scope>NUCLEOTIDE SEQUENCE [LARGE SCALE GENOMIC DNA]</scope>
    <source>
        <strain evidence="1">SNU_AA5</strain>
        <tissue evidence="1">Soma without cirri and trophi</tissue>
    </source>
</reference>
<dbReference type="OrthoDB" id="10059269at2759"/>
<organism evidence="1 2">
    <name type="scientific">Amphibalanus amphitrite</name>
    <name type="common">Striped barnacle</name>
    <name type="synonym">Balanus amphitrite</name>
    <dbReference type="NCBI Taxonomy" id="1232801"/>
    <lineage>
        <taxon>Eukaryota</taxon>
        <taxon>Metazoa</taxon>
        <taxon>Ecdysozoa</taxon>
        <taxon>Arthropoda</taxon>
        <taxon>Crustacea</taxon>
        <taxon>Multicrustacea</taxon>
        <taxon>Cirripedia</taxon>
        <taxon>Thoracica</taxon>
        <taxon>Thoracicalcarea</taxon>
        <taxon>Balanomorpha</taxon>
        <taxon>Balanoidea</taxon>
        <taxon>Balanidae</taxon>
        <taxon>Amphibalaninae</taxon>
        <taxon>Amphibalanus</taxon>
    </lineage>
</organism>
<dbReference type="AlphaFoldDB" id="A0A6A4XCQ0"/>